<gene>
    <name evidence="1" type="ORF">J1C47_23375</name>
</gene>
<reference evidence="1 2" key="1">
    <citation type="submission" date="2021-03" db="EMBL/GenBank/DDBJ databases">
        <title>Whole genome sequence of Jiella sp. MQZ13P-4.</title>
        <authorList>
            <person name="Tuo L."/>
        </authorList>
    </citation>
    <scope>NUCLEOTIDE SEQUENCE [LARGE SCALE GENOMIC DNA]</scope>
    <source>
        <strain evidence="1 2">MQZ13P-4</strain>
    </source>
</reference>
<name>A0ABS3JA84_9HYPH</name>
<proteinExistence type="predicted"/>
<dbReference type="EMBL" id="JAFMPY010000061">
    <property type="protein sequence ID" value="MBO0906589.1"/>
    <property type="molecule type" value="Genomic_DNA"/>
</dbReference>
<evidence type="ECO:0000313" key="2">
    <source>
        <dbReference type="Proteomes" id="UP000664288"/>
    </source>
</evidence>
<comment type="caution">
    <text evidence="1">The sequence shown here is derived from an EMBL/GenBank/DDBJ whole genome shotgun (WGS) entry which is preliminary data.</text>
</comment>
<sequence length="169" mass="18862">METSRINASRNRKPDQLQTAGAHMRFAWETLGGKRAGPRTGAGTVGRIGHSSFVEQAQQTSRKLLANRLRWSMVASLPWKCRIHRFRTGGIAVASRGEDRTEDVAMSAWTWVDAPDLFEEKGLLRRLQANNDALDSLRQALDAEDHDFARFSTRITIGPAGDLFEPSDL</sequence>
<dbReference type="Proteomes" id="UP000664288">
    <property type="component" value="Unassembled WGS sequence"/>
</dbReference>
<evidence type="ECO:0000313" key="1">
    <source>
        <dbReference type="EMBL" id="MBO0906589.1"/>
    </source>
</evidence>
<dbReference type="RefSeq" id="WP_207353211.1">
    <property type="nucleotide sequence ID" value="NZ_JAFMPY010000061.1"/>
</dbReference>
<protein>
    <submittedName>
        <fullName evidence="1">Uncharacterized protein</fullName>
    </submittedName>
</protein>
<organism evidence="1 2">
    <name type="scientific">Jiella sonneratiae</name>
    <dbReference type="NCBI Taxonomy" id="2816856"/>
    <lineage>
        <taxon>Bacteria</taxon>
        <taxon>Pseudomonadati</taxon>
        <taxon>Pseudomonadota</taxon>
        <taxon>Alphaproteobacteria</taxon>
        <taxon>Hyphomicrobiales</taxon>
        <taxon>Aurantimonadaceae</taxon>
        <taxon>Jiella</taxon>
    </lineage>
</organism>
<accession>A0ABS3JA84</accession>
<keyword evidence="2" id="KW-1185">Reference proteome</keyword>